<evidence type="ECO:0000256" key="2">
    <source>
        <dbReference type="SAM" id="MobiDB-lite"/>
    </source>
</evidence>
<feature type="domain" description="CCHC-type" evidence="3">
    <location>
        <begin position="263"/>
        <end position="276"/>
    </location>
</feature>
<dbReference type="PANTHER" id="PTHR45823:SF1">
    <property type="entry name" value="T-SNARE COILED-COIL HOMOLOGY DOMAIN-CONTAINING PROTEIN"/>
    <property type="match status" value="1"/>
</dbReference>
<feature type="region of interest" description="Disordered" evidence="2">
    <location>
        <begin position="1"/>
        <end position="48"/>
    </location>
</feature>
<dbReference type="GO" id="GO:0008270">
    <property type="term" value="F:zinc ion binding"/>
    <property type="evidence" value="ECO:0007669"/>
    <property type="project" value="UniProtKB-KW"/>
</dbReference>
<keyword evidence="1" id="KW-0479">Metal-binding</keyword>
<feature type="region of interest" description="Disordered" evidence="2">
    <location>
        <begin position="207"/>
        <end position="226"/>
    </location>
</feature>
<evidence type="ECO:0000259" key="3">
    <source>
        <dbReference type="PROSITE" id="PS50158"/>
    </source>
</evidence>
<dbReference type="Pfam" id="PF00098">
    <property type="entry name" value="zf-CCHC"/>
    <property type="match status" value="1"/>
</dbReference>
<dbReference type="InterPro" id="IPR001878">
    <property type="entry name" value="Znf_CCHC"/>
</dbReference>
<dbReference type="SUPFAM" id="SSF57756">
    <property type="entry name" value="Retrovirus zinc finger-like domains"/>
    <property type="match status" value="1"/>
</dbReference>
<keyword evidence="1" id="KW-0863">Zinc-finger</keyword>
<protein>
    <recommendedName>
        <fullName evidence="3">CCHC-type domain-containing protein</fullName>
    </recommendedName>
</protein>
<evidence type="ECO:0000313" key="5">
    <source>
        <dbReference type="Proteomes" id="UP000289886"/>
    </source>
</evidence>
<sequence>MSDWQAPEEWTRGELKPERAAQRFRDEPAMERGRREKPMVERRLPTKLPSFDGTSSWETFNAQMGVMEKLCGWTPEEKAQQLTLALREEVQMVLLNLAQEEWGDLNALSAALQRRFSSMGDEELLQARFRRRVRSPGESLAKLANNLKREARHAYTDSPAREQEEQVRFQFVEAVGPRELRKHLRLSKPRSLQEAFQLAQEWEDISKEEDEHRSRPAVRATEVEVGPEQSGLGLAEVMEEIVAIRKAMAARPPPSPQSGPRLCWECGQPGHIRVDCWRRWRRADHPAVLAPNPAQPAGNGTGSA</sequence>
<organism evidence="4 5">
    <name type="scientific">Acipenser ruthenus</name>
    <name type="common">Sterlet sturgeon</name>
    <dbReference type="NCBI Taxonomy" id="7906"/>
    <lineage>
        <taxon>Eukaryota</taxon>
        <taxon>Metazoa</taxon>
        <taxon>Chordata</taxon>
        <taxon>Craniata</taxon>
        <taxon>Vertebrata</taxon>
        <taxon>Euteleostomi</taxon>
        <taxon>Actinopterygii</taxon>
        <taxon>Chondrostei</taxon>
        <taxon>Acipenseriformes</taxon>
        <taxon>Acipenseridae</taxon>
        <taxon>Acipenser</taxon>
    </lineage>
</organism>
<evidence type="ECO:0000313" key="4">
    <source>
        <dbReference type="EMBL" id="RXM99830.1"/>
    </source>
</evidence>
<gene>
    <name evidence="4" type="ORF">EOD39_10712</name>
</gene>
<evidence type="ECO:0000256" key="1">
    <source>
        <dbReference type="PROSITE-ProRule" id="PRU00047"/>
    </source>
</evidence>
<dbReference type="PANTHER" id="PTHR45823">
    <property type="entry name" value="T-SNARE COILED-COIL HOMOLOGY DOMAIN-CONTAINING PROTEIN"/>
    <property type="match status" value="1"/>
</dbReference>
<accession>A0A662YT17</accession>
<dbReference type="AlphaFoldDB" id="A0A662YT17"/>
<reference evidence="4 5" key="1">
    <citation type="submission" date="2019-01" db="EMBL/GenBank/DDBJ databases">
        <title>Draft Genome and Complete Hox-Cluster Characterization of the Sterlet Sturgeon (Acipenser ruthenus).</title>
        <authorList>
            <person name="Wei Q."/>
        </authorList>
    </citation>
    <scope>NUCLEOTIDE SEQUENCE [LARGE SCALE GENOMIC DNA]</scope>
    <source>
        <strain evidence="4">WHYD16114868_AA</strain>
        <tissue evidence="4">Blood</tissue>
    </source>
</reference>
<dbReference type="Proteomes" id="UP000289886">
    <property type="component" value="Unassembled WGS sequence"/>
</dbReference>
<comment type="caution">
    <text evidence="4">The sequence shown here is derived from an EMBL/GenBank/DDBJ whole genome shotgun (WGS) entry which is preliminary data.</text>
</comment>
<proteinExistence type="predicted"/>
<dbReference type="EMBL" id="SCEB01000289">
    <property type="protein sequence ID" value="RXM99830.1"/>
    <property type="molecule type" value="Genomic_DNA"/>
</dbReference>
<dbReference type="PROSITE" id="PS50158">
    <property type="entry name" value="ZF_CCHC"/>
    <property type="match status" value="1"/>
</dbReference>
<dbReference type="GO" id="GO:0003676">
    <property type="term" value="F:nucleic acid binding"/>
    <property type="evidence" value="ECO:0007669"/>
    <property type="project" value="InterPro"/>
</dbReference>
<dbReference type="SMART" id="SM00343">
    <property type="entry name" value="ZnF_C2HC"/>
    <property type="match status" value="1"/>
</dbReference>
<feature type="compositionally biased region" description="Basic and acidic residues" evidence="2">
    <location>
        <begin position="9"/>
        <end position="44"/>
    </location>
</feature>
<name>A0A662YT17_ACIRT</name>
<keyword evidence="1" id="KW-0862">Zinc</keyword>
<keyword evidence="5" id="KW-1185">Reference proteome</keyword>
<dbReference type="InterPro" id="IPR036875">
    <property type="entry name" value="Znf_CCHC_sf"/>
</dbReference>